<feature type="transmembrane region" description="Helical" evidence="2">
    <location>
        <begin position="314"/>
        <end position="341"/>
    </location>
</feature>
<dbReference type="Proteomes" id="UP000709295">
    <property type="component" value="Unassembled WGS sequence"/>
</dbReference>
<keyword evidence="4" id="KW-1185">Reference proteome</keyword>
<sequence>MKLFQLTLPNEQHGKVVSVLQDELKLDNVTSVEARTSSIVTFRVEDEEMQAILNKLQNMGVGVQFGFCDVMSLTPGTTMRKRNRSKKKKRSVGRILERNTDVGTAVPVAEMYAHIEANSTLSRDSVVMLLISSSIAGIGLAGDSGVRIADILEYVEGDTNAATITLQTYVVASMLLSPMMGPILGCAFGFALRDKNLFINGMLNGLFALTITFLLGIMIGAFLSPYAVTLNWPTAEMRERGQAIQLLFGAIVAALSGTGVALAESNANISSVVGVAIAAALLPPTVNCGICFSYVMIGQYFVTDDVIGEEQKLVFYEIAVGSLMLLWINVVLIYVTAVLVFKIKKVDQFQLIRRIDEGAWQNLPRVQRTPAHRDLRRQDFDRRERVESKGSVNSTRGFLTDEEDLGFSPSSQKDVQNVPVREPSKLAPIRRRPLSPLASMDEVNLSRDKADAV</sequence>
<protein>
    <recommendedName>
        <fullName evidence="5">DUF389 domain-containing protein</fullName>
    </recommendedName>
</protein>
<keyword evidence="2" id="KW-1133">Transmembrane helix</keyword>
<dbReference type="EMBL" id="JAENGY010000072">
    <property type="protein sequence ID" value="KAG6975207.1"/>
    <property type="molecule type" value="Genomic_DNA"/>
</dbReference>
<keyword evidence="2" id="KW-0812">Transmembrane</keyword>
<dbReference type="InterPro" id="IPR005240">
    <property type="entry name" value="DUF389"/>
</dbReference>
<feature type="transmembrane region" description="Helical" evidence="2">
    <location>
        <begin position="203"/>
        <end position="223"/>
    </location>
</feature>
<feature type="compositionally biased region" description="Basic and acidic residues" evidence="1">
    <location>
        <begin position="444"/>
        <end position="453"/>
    </location>
</feature>
<evidence type="ECO:0000256" key="2">
    <source>
        <dbReference type="SAM" id="Phobius"/>
    </source>
</evidence>
<dbReference type="AlphaFoldDB" id="A0A8J5J2R2"/>
<evidence type="ECO:0000313" key="4">
    <source>
        <dbReference type="Proteomes" id="UP000709295"/>
    </source>
</evidence>
<gene>
    <name evidence="3" type="ORF">JG688_00002624</name>
</gene>
<evidence type="ECO:0000256" key="1">
    <source>
        <dbReference type="SAM" id="MobiDB-lite"/>
    </source>
</evidence>
<dbReference type="PANTHER" id="PTHR20992:SF9">
    <property type="entry name" value="AT15442P-RELATED"/>
    <property type="match status" value="1"/>
</dbReference>
<feature type="transmembrane region" description="Helical" evidence="2">
    <location>
        <begin position="243"/>
        <end position="263"/>
    </location>
</feature>
<feature type="transmembrane region" description="Helical" evidence="2">
    <location>
        <begin position="275"/>
        <end position="302"/>
    </location>
</feature>
<organism evidence="3 4">
    <name type="scientific">Phytophthora aleatoria</name>
    <dbReference type="NCBI Taxonomy" id="2496075"/>
    <lineage>
        <taxon>Eukaryota</taxon>
        <taxon>Sar</taxon>
        <taxon>Stramenopiles</taxon>
        <taxon>Oomycota</taxon>
        <taxon>Peronosporomycetes</taxon>
        <taxon>Peronosporales</taxon>
        <taxon>Peronosporaceae</taxon>
        <taxon>Phytophthora</taxon>
    </lineage>
</organism>
<accession>A0A8J5J2R2</accession>
<proteinExistence type="predicted"/>
<feature type="transmembrane region" description="Helical" evidence="2">
    <location>
        <begin position="169"/>
        <end position="191"/>
    </location>
</feature>
<keyword evidence="2" id="KW-0472">Membrane</keyword>
<feature type="compositionally biased region" description="Basic and acidic residues" evidence="1">
    <location>
        <begin position="372"/>
        <end position="388"/>
    </location>
</feature>
<comment type="caution">
    <text evidence="3">The sequence shown here is derived from an EMBL/GenBank/DDBJ whole genome shotgun (WGS) entry which is preliminary data.</text>
</comment>
<name>A0A8J5J2R2_9STRA</name>
<reference evidence="3" key="1">
    <citation type="submission" date="2021-01" db="EMBL/GenBank/DDBJ databases">
        <title>Phytophthora aleatoria, a newly-described species from Pinus radiata is distinct from Phytophthora cactorum isolates based on comparative genomics.</title>
        <authorList>
            <person name="Mcdougal R."/>
            <person name="Panda P."/>
            <person name="Williams N."/>
            <person name="Studholme D.J."/>
        </authorList>
    </citation>
    <scope>NUCLEOTIDE SEQUENCE</scope>
    <source>
        <strain evidence="3">NZFS 4037</strain>
    </source>
</reference>
<evidence type="ECO:0008006" key="5">
    <source>
        <dbReference type="Google" id="ProtNLM"/>
    </source>
</evidence>
<dbReference type="Pfam" id="PF04087">
    <property type="entry name" value="DUF389"/>
    <property type="match status" value="1"/>
</dbReference>
<dbReference type="PANTHER" id="PTHR20992">
    <property type="entry name" value="AT15442P-RELATED"/>
    <property type="match status" value="1"/>
</dbReference>
<feature type="region of interest" description="Disordered" evidence="1">
    <location>
        <begin position="372"/>
        <end position="453"/>
    </location>
</feature>
<evidence type="ECO:0000313" key="3">
    <source>
        <dbReference type="EMBL" id="KAG6975207.1"/>
    </source>
</evidence>